<proteinExistence type="predicted"/>
<accession>A0A1D2J5M7</accession>
<dbReference type="OrthoDB" id="296767at2759"/>
<evidence type="ECO:0000313" key="3">
    <source>
        <dbReference type="Proteomes" id="UP000242814"/>
    </source>
</evidence>
<feature type="region of interest" description="Disordered" evidence="1">
    <location>
        <begin position="1"/>
        <end position="37"/>
    </location>
</feature>
<evidence type="ECO:0000256" key="1">
    <source>
        <dbReference type="SAM" id="MobiDB-lite"/>
    </source>
</evidence>
<dbReference type="PANTHER" id="PTHR37988">
    <property type="entry name" value="UPF0592 MEMBRANE PROTEIN C7D4.03C"/>
    <property type="match status" value="1"/>
</dbReference>
<feature type="region of interest" description="Disordered" evidence="1">
    <location>
        <begin position="62"/>
        <end position="225"/>
    </location>
</feature>
<protein>
    <submittedName>
        <fullName evidence="2">Uncharacterized protein</fullName>
    </submittedName>
</protein>
<dbReference type="EMBL" id="LZYO01000458">
    <property type="protein sequence ID" value="ODH13583.1"/>
    <property type="molecule type" value="Genomic_DNA"/>
</dbReference>
<dbReference type="AlphaFoldDB" id="A0A1D2J5M7"/>
<dbReference type="VEuPathDB" id="FungiDB:PABG_02279"/>
<feature type="compositionally biased region" description="Low complexity" evidence="1">
    <location>
        <begin position="101"/>
        <end position="118"/>
    </location>
</feature>
<reference evidence="2 3" key="1">
    <citation type="submission" date="2016-06" db="EMBL/GenBank/DDBJ databases">
        <authorList>
            <person name="Kjaerup R.B."/>
            <person name="Dalgaard T.S."/>
            <person name="Juul-Madsen H.R."/>
        </authorList>
    </citation>
    <scope>NUCLEOTIDE SEQUENCE [LARGE SCALE GENOMIC DNA]</scope>
    <source>
        <strain evidence="2 3">Pb300</strain>
    </source>
</reference>
<gene>
    <name evidence="2" type="ORF">ACO22_07114</name>
</gene>
<dbReference type="Proteomes" id="UP000242814">
    <property type="component" value="Unassembled WGS sequence"/>
</dbReference>
<feature type="compositionally biased region" description="Polar residues" evidence="1">
    <location>
        <begin position="193"/>
        <end position="203"/>
    </location>
</feature>
<comment type="caution">
    <text evidence="2">The sequence shown here is derived from an EMBL/GenBank/DDBJ whole genome shotgun (WGS) entry which is preliminary data.</text>
</comment>
<dbReference type="InterPro" id="IPR013887">
    <property type="entry name" value="UPF0592"/>
</dbReference>
<dbReference type="PANTHER" id="PTHR37988:SF1">
    <property type="entry name" value="UPF0592 MEMBRANE PROTEIN C7D4.03C"/>
    <property type="match status" value="1"/>
</dbReference>
<sequence>MPNSSAESQNGASSPTLSRSASFNHLPALEPSESQFDVKRTLSETNLLQSAESVVKLDPHSFVTGKQVLPQSSIHLSKGRLKKKDSLPISSQNNTDVEAPSTSIASSSTSRETQNSSSVEKHSKSRSVSSTIATFARKPWKSSSSPSPAAIKEAKVEDAKPNAGSGTSSEMASSEKPVDQPAPPTKLEKSRRNSLQVKNNRISGTFGIKPKKEAPTGAQKRPSLQSLRAKVSLERLTGSPAGSNDDVPPVPQKRTVQLPQLKIDAPRKKDQLWSVFRGLDTDYQKFHSKNSSLKANVLRSSVLPFISRYANHPSNQTLRPEDLDRRTTILNKWWTGLLEVLNGRTSQSLSGVDRPVFLEAIIGIMSRPEWRIPTLQNSSLPVTPTASNNGVPVSRSNTSLESAGTDFLIDSIHHNIRNVFAQNLLSQISYCVDKLSMRKTPASLVTFSGKTCAYAFFFCPGVADVLVRLWNTTPDTLRRVLGGFDMDSNSKARVETSEYISSFFPSTLRALSFTSHAGLVRCLRQKTSPPLGATHVNWSGPWVSRWSGRDTDLFFVFAKHFHILVAGFVPSACERSKYVFVPGLISVHAQILTVLEHTLNKQSTSTSIENLYAATSTTFDDFFDGADASASAISLGTANLLRIMSENRLILLLKDIVTDRSLEPSIKQMFMEDFCATLKVATKKVSLFDHNACFVLFDFVEELVSVIPPYYESTRQPDLLEWDFWLDVCKKMMESYNSLTEVRVFAFIYCIWNEINRTQEKKEALCLGILLNETYFYRYFNHWSPMVRAYFQRLLCWRLARYEGNPSALDIRIYNTLLDRLGGVWNYFLFCKSRAEREFQLPLSTAPCSPAPGRRILIIRNDYHPTSSLFVCLDNIIPPSANQLSAYTRHGAFPDIEANNSRSESPPPAGKKRWKALKTIFAGSSNAKPGEVTPTKNSSDELECGMRDDTAIGGHGPFESENQPFAEKNPPKYTFRFSLQWNDRSRWPSKDRRLSPPTLPLPAQTFIQSLRTQYVKATDSASESVSNSLSSTISDDGSDSESGEMNHHISKSNSTSTSTTAATTTTAVATLSTSATTTTLANDADLSIPKPTLTLVTSFGDSHFASGEEHSHNPLAASKYAGRALAEWALVVCECDNFFTRRRDEGVPSDDAVEIPILGVENFRK</sequence>
<feature type="compositionally biased region" description="Polar residues" evidence="1">
    <location>
        <begin position="1"/>
        <end position="23"/>
    </location>
</feature>
<dbReference type="Pfam" id="PF08578">
    <property type="entry name" value="DUF1765"/>
    <property type="match status" value="1"/>
</dbReference>
<dbReference type="OMA" id="KTCAYAF"/>
<evidence type="ECO:0000313" key="2">
    <source>
        <dbReference type="EMBL" id="ODH13583.1"/>
    </source>
</evidence>
<feature type="region of interest" description="Disordered" evidence="1">
    <location>
        <begin position="1019"/>
        <end position="1060"/>
    </location>
</feature>
<organism evidence="2 3">
    <name type="scientific">Paracoccidioides brasiliensis</name>
    <dbReference type="NCBI Taxonomy" id="121759"/>
    <lineage>
        <taxon>Eukaryota</taxon>
        <taxon>Fungi</taxon>
        <taxon>Dikarya</taxon>
        <taxon>Ascomycota</taxon>
        <taxon>Pezizomycotina</taxon>
        <taxon>Eurotiomycetes</taxon>
        <taxon>Eurotiomycetidae</taxon>
        <taxon>Onygenales</taxon>
        <taxon>Ajellomycetaceae</taxon>
        <taxon>Paracoccidioides</taxon>
    </lineage>
</organism>
<dbReference type="VEuPathDB" id="FungiDB:PADG_00689"/>
<feature type="compositionally biased region" description="Low complexity" evidence="1">
    <location>
        <begin position="1019"/>
        <end position="1035"/>
    </location>
</feature>
<name>A0A1D2J5M7_PARBR</name>